<sequence length="141" mass="16669">MEWFGLTTYGYPDSIKYLMREDYKEPTKQLTVYEELAKGSKKRFSELVTEIDVYLGRTDGYSHKSLDRLKKMRRKGVVAPLGPTDKYRYAGTEAQNFSFWKEDSVLQNSDWYKGRVYKPKVATEVSQYLHKAKQVDKHFKM</sequence>
<proteinExistence type="predicted"/>
<gene>
    <name evidence="1" type="ORF">RN001_000445</name>
</gene>
<dbReference type="Pfam" id="PF22593">
    <property type="entry name" value="SPMIP11"/>
    <property type="match status" value="1"/>
</dbReference>
<dbReference type="EMBL" id="JARPUR010000001">
    <property type="protein sequence ID" value="KAK4884174.1"/>
    <property type="molecule type" value="Genomic_DNA"/>
</dbReference>
<name>A0AAN7SKK0_9COLE</name>
<dbReference type="AlphaFoldDB" id="A0AAN7SKK0"/>
<organism evidence="1 2">
    <name type="scientific">Aquatica leii</name>
    <dbReference type="NCBI Taxonomy" id="1421715"/>
    <lineage>
        <taxon>Eukaryota</taxon>
        <taxon>Metazoa</taxon>
        <taxon>Ecdysozoa</taxon>
        <taxon>Arthropoda</taxon>
        <taxon>Hexapoda</taxon>
        <taxon>Insecta</taxon>
        <taxon>Pterygota</taxon>
        <taxon>Neoptera</taxon>
        <taxon>Endopterygota</taxon>
        <taxon>Coleoptera</taxon>
        <taxon>Polyphaga</taxon>
        <taxon>Elateriformia</taxon>
        <taxon>Elateroidea</taxon>
        <taxon>Lampyridae</taxon>
        <taxon>Luciolinae</taxon>
        <taxon>Aquatica</taxon>
    </lineage>
</organism>
<comment type="caution">
    <text evidence="1">The sequence shown here is derived from an EMBL/GenBank/DDBJ whole genome shotgun (WGS) entry which is preliminary data.</text>
</comment>
<evidence type="ECO:0000313" key="2">
    <source>
        <dbReference type="Proteomes" id="UP001353858"/>
    </source>
</evidence>
<dbReference type="Proteomes" id="UP001353858">
    <property type="component" value="Unassembled WGS sequence"/>
</dbReference>
<protein>
    <submittedName>
        <fullName evidence="1">Uncharacterized protein</fullName>
    </submittedName>
</protein>
<evidence type="ECO:0000313" key="1">
    <source>
        <dbReference type="EMBL" id="KAK4884174.1"/>
    </source>
</evidence>
<accession>A0AAN7SKK0</accession>
<keyword evidence="2" id="KW-1185">Reference proteome</keyword>
<reference evidence="2" key="1">
    <citation type="submission" date="2023-01" db="EMBL/GenBank/DDBJ databases">
        <title>Key to firefly adult light organ development and bioluminescence: homeobox transcription factors regulate luciferase expression and transportation to peroxisome.</title>
        <authorList>
            <person name="Fu X."/>
        </authorList>
    </citation>
    <scope>NUCLEOTIDE SEQUENCE [LARGE SCALE GENOMIC DNA]</scope>
</reference>